<evidence type="ECO:0000313" key="4">
    <source>
        <dbReference type="Proteomes" id="UP001589818"/>
    </source>
</evidence>
<keyword evidence="1" id="KW-0472">Membrane</keyword>
<dbReference type="EMBL" id="JBHLVF010000041">
    <property type="protein sequence ID" value="MFC0394957.1"/>
    <property type="molecule type" value="Genomic_DNA"/>
</dbReference>
<feature type="transmembrane region" description="Helical" evidence="1">
    <location>
        <begin position="378"/>
        <end position="399"/>
    </location>
</feature>
<evidence type="ECO:0000313" key="3">
    <source>
        <dbReference type="EMBL" id="MFC0394957.1"/>
    </source>
</evidence>
<dbReference type="SUPFAM" id="SSF52317">
    <property type="entry name" value="Class I glutamine amidotransferase-like"/>
    <property type="match status" value="1"/>
</dbReference>
<dbReference type="InterPro" id="IPR029062">
    <property type="entry name" value="Class_I_gatase-like"/>
</dbReference>
<accession>A0ABV6JHC7</accession>
<organism evidence="3 4">
    <name type="scientific">Paenibacillus mendelii</name>
    <dbReference type="NCBI Taxonomy" id="206163"/>
    <lineage>
        <taxon>Bacteria</taxon>
        <taxon>Bacillati</taxon>
        <taxon>Bacillota</taxon>
        <taxon>Bacilli</taxon>
        <taxon>Bacillales</taxon>
        <taxon>Paenibacillaceae</taxon>
        <taxon>Paenibacillus</taxon>
    </lineage>
</organism>
<dbReference type="Proteomes" id="UP001589818">
    <property type="component" value="Unassembled WGS sequence"/>
</dbReference>
<dbReference type="Gene3D" id="3.40.50.880">
    <property type="match status" value="1"/>
</dbReference>
<keyword evidence="4" id="KW-1185">Reference proteome</keyword>
<sequence length="810" mass="87904">MSFRRTTFVALLVCLLTIWSLPVAGMPTGKVYAETNDAAKGIDMQASVGYQALVKEGRWFPVFFTLTNQTGRDMNGELVISVKSPWSGQMINYAIKAQLPKETPIELSIALPGMSLAKNNHRIRYYEGTSESGKEIALTGTKNYLTNTMTSNNTIGVLARDPDTLNFMPTLNQKGYNIQTIPLEPAKLPDEALMLDTLDLLVLNDAASDSWSKAQIQAITDWVKRGGTLVVAGGAGYGKTAAPFAEIIPVAASGTQTITSTTALEAASGKSLKLSSPLTVSAGAAKEGSQTLLQEEGIPLAVKWSVGSGEVVYVAFDPSLEPMASWNGSPGLWAKLLQSHLQLMQPGVGFVQMGGNSFWELQTIADMFPSIKMPRFSILFYLFLAYLFIVAPLLFIVLKRLDRREWAWWIIPSIAVISTVAIFFIGASDKSSTMTHTVRTVELTGAGDGIQSGVTAVFAPTGGTVKVKFNEPQSLVPYSNDNGFGGSGGGVDDEALQTVYAGPQNAEIKWLEVPFWSTRKTYTDRALVADTGQIQTTIDSAGQNTEMALTNSTVSDMTDIHVLWNGQAYKVGDLKVGESGNVTVKPKTTPYTSGYVDYASIMFPYPVNNRLDQYERERRLINAYINDTSNRGGVMLGSTQPVIIGYTASAKPWFDVNGKQVKSDTLTMWVQRITIDPVKDDRITLPYGMLQPTIQSTTMNQTESRSDGWMALTKGDLLFNYTLPAIQGAVYEKLSVTATAAGSQLQPDLSIWNEREGKWAAVTGSGMTWEMNAADFVTAAGTVNMKYTVGADARVETVLPQIALEGKVKK</sequence>
<feature type="domain" description="DUF7408" evidence="2">
    <location>
        <begin position="196"/>
        <end position="317"/>
    </location>
</feature>
<dbReference type="Pfam" id="PF24157">
    <property type="entry name" value="DUF7408"/>
    <property type="match status" value="1"/>
</dbReference>
<gene>
    <name evidence="3" type="ORF">ACFFJ8_26790</name>
</gene>
<comment type="caution">
    <text evidence="3">The sequence shown here is derived from an EMBL/GenBank/DDBJ whole genome shotgun (WGS) entry which is preliminary data.</text>
</comment>
<reference evidence="3 4" key="1">
    <citation type="submission" date="2024-09" db="EMBL/GenBank/DDBJ databases">
        <authorList>
            <person name="Sun Q."/>
            <person name="Mori K."/>
        </authorList>
    </citation>
    <scope>NUCLEOTIDE SEQUENCE [LARGE SCALE GENOMIC DNA]</scope>
    <source>
        <strain evidence="3 4">CCM 4839</strain>
    </source>
</reference>
<keyword evidence="1" id="KW-0812">Transmembrane</keyword>
<dbReference type="InterPro" id="IPR055831">
    <property type="entry name" value="DUF7408"/>
</dbReference>
<protein>
    <recommendedName>
        <fullName evidence="2">DUF7408 domain-containing protein</fullName>
    </recommendedName>
</protein>
<keyword evidence="1" id="KW-1133">Transmembrane helix</keyword>
<proteinExistence type="predicted"/>
<evidence type="ECO:0000259" key="2">
    <source>
        <dbReference type="Pfam" id="PF24157"/>
    </source>
</evidence>
<name>A0ABV6JHC7_9BACL</name>
<feature type="transmembrane region" description="Helical" evidence="1">
    <location>
        <begin position="406"/>
        <end position="427"/>
    </location>
</feature>
<evidence type="ECO:0000256" key="1">
    <source>
        <dbReference type="SAM" id="Phobius"/>
    </source>
</evidence>